<organism evidence="1 2">
    <name type="scientific">Oedothorax gibbosus</name>
    <dbReference type="NCBI Taxonomy" id="931172"/>
    <lineage>
        <taxon>Eukaryota</taxon>
        <taxon>Metazoa</taxon>
        <taxon>Ecdysozoa</taxon>
        <taxon>Arthropoda</taxon>
        <taxon>Chelicerata</taxon>
        <taxon>Arachnida</taxon>
        <taxon>Araneae</taxon>
        <taxon>Araneomorphae</taxon>
        <taxon>Entelegynae</taxon>
        <taxon>Araneoidea</taxon>
        <taxon>Linyphiidae</taxon>
        <taxon>Erigoninae</taxon>
        <taxon>Oedothorax</taxon>
    </lineage>
</organism>
<comment type="caution">
    <text evidence="1">The sequence shown here is derived from an EMBL/GenBank/DDBJ whole genome shotgun (WGS) entry which is preliminary data.</text>
</comment>
<gene>
    <name evidence="1" type="ORF">JTE90_009040</name>
</gene>
<evidence type="ECO:0000313" key="2">
    <source>
        <dbReference type="Proteomes" id="UP000827092"/>
    </source>
</evidence>
<dbReference type="EMBL" id="JAFNEN010000070">
    <property type="protein sequence ID" value="KAG8196406.1"/>
    <property type="molecule type" value="Genomic_DNA"/>
</dbReference>
<reference evidence="1 2" key="1">
    <citation type="journal article" date="2022" name="Nat. Ecol. Evol.">
        <title>A masculinizing supergene underlies an exaggerated male reproductive morph in a spider.</title>
        <authorList>
            <person name="Hendrickx F."/>
            <person name="De Corte Z."/>
            <person name="Sonet G."/>
            <person name="Van Belleghem S.M."/>
            <person name="Kostlbacher S."/>
            <person name="Vangestel C."/>
        </authorList>
    </citation>
    <scope>NUCLEOTIDE SEQUENCE [LARGE SCALE GENOMIC DNA]</scope>
    <source>
        <strain evidence="1">W744_W776</strain>
    </source>
</reference>
<evidence type="ECO:0000313" key="1">
    <source>
        <dbReference type="EMBL" id="KAG8196406.1"/>
    </source>
</evidence>
<keyword evidence="2" id="KW-1185">Reference proteome</keyword>
<name>A0AAV6VLJ1_9ARAC</name>
<proteinExistence type="predicted"/>
<sequence>MTAFVDLKDIRRKGLAGLTGPPTSTEARPSNLCLRASTGLGGTAADEESSSDSEDDCSSESLVWVRMLVGGEAVSCVLLFGVDKFEGVAGVLLVSSEAFSDSGSDVYFIGVDVAVGIDTVSDAIVDVLLIEVDAFSDCEAVSGAVVDVLLIKVDTFDGSEAVSDVVDAVSSIEADVFIGSEAVSDSGTGVSLITGEIEGSSSCRGS</sequence>
<dbReference type="AlphaFoldDB" id="A0AAV6VLJ1"/>
<protein>
    <submittedName>
        <fullName evidence="1">Uncharacterized protein</fullName>
    </submittedName>
</protein>
<dbReference type="Proteomes" id="UP000827092">
    <property type="component" value="Unassembled WGS sequence"/>
</dbReference>
<accession>A0AAV6VLJ1</accession>